<keyword evidence="1 3" id="KW-0378">Hydrolase</keyword>
<gene>
    <name evidence="3" type="primary">ramA</name>
    <name evidence="3" type="ORF">MAMMFC1_02862</name>
</gene>
<dbReference type="Gene3D" id="3.60.110.10">
    <property type="entry name" value="Carbon-nitrogen hydrolase"/>
    <property type="match status" value="1"/>
</dbReference>
<accession>A0A348AM79</accession>
<dbReference type="PROSITE" id="PS50263">
    <property type="entry name" value="CN_HYDROLASE"/>
    <property type="match status" value="1"/>
</dbReference>
<dbReference type="SUPFAM" id="SSF56317">
    <property type="entry name" value="Carbon-nitrogen hydrolase"/>
    <property type="match status" value="1"/>
</dbReference>
<organism evidence="3 4">
    <name type="scientific">Methylomusa anaerophila</name>
    <dbReference type="NCBI Taxonomy" id="1930071"/>
    <lineage>
        <taxon>Bacteria</taxon>
        <taxon>Bacillati</taxon>
        <taxon>Bacillota</taxon>
        <taxon>Negativicutes</taxon>
        <taxon>Selenomonadales</taxon>
        <taxon>Sporomusaceae</taxon>
        <taxon>Methylomusa</taxon>
    </lineage>
</organism>
<keyword evidence="4" id="KW-1185">Reference proteome</keyword>
<evidence type="ECO:0000313" key="4">
    <source>
        <dbReference type="Proteomes" id="UP000276437"/>
    </source>
</evidence>
<dbReference type="AlphaFoldDB" id="A0A348AM79"/>
<dbReference type="CDD" id="cd07197">
    <property type="entry name" value="nitrilase"/>
    <property type="match status" value="1"/>
</dbReference>
<dbReference type="EMBL" id="AP018449">
    <property type="protein sequence ID" value="BBB92177.1"/>
    <property type="molecule type" value="Genomic_DNA"/>
</dbReference>
<evidence type="ECO:0000259" key="2">
    <source>
        <dbReference type="PROSITE" id="PS50263"/>
    </source>
</evidence>
<dbReference type="Proteomes" id="UP000276437">
    <property type="component" value="Chromosome"/>
</dbReference>
<dbReference type="InterPro" id="IPR003010">
    <property type="entry name" value="C-N_Hydrolase"/>
</dbReference>
<sequence>MRVAFLHLDLSGGPEARNLELLHQAIDLAAQQGAKWVVTPETAVQGYFFKLKAEAAREPLNIPVQPCPGLDGIRCLAAKRGLTVFLGCAEQDEATGNYFNSCLVIGPGGEILGRHRKLRAHGTGAEGWAARGKQLEPVDCREMKAGVLVCADLWYPEHAQVLQAKGARVIVALAAWPPGKCGPGDSWEQASAASGLPVWVCNQTGNGEHLDFSQATSAVAAEGRLQLTYKGLAPAVLLFDWDESEQRLLSSEFTVVKL</sequence>
<dbReference type="Pfam" id="PF00795">
    <property type="entry name" value="CN_hydrolase"/>
    <property type="match status" value="1"/>
</dbReference>
<dbReference type="PANTHER" id="PTHR43674:SF2">
    <property type="entry name" value="BETA-UREIDOPROPIONASE"/>
    <property type="match status" value="1"/>
</dbReference>
<dbReference type="PANTHER" id="PTHR43674">
    <property type="entry name" value="NITRILASE C965.09-RELATED"/>
    <property type="match status" value="1"/>
</dbReference>
<dbReference type="GO" id="GO:0016811">
    <property type="term" value="F:hydrolase activity, acting on carbon-nitrogen (but not peptide) bonds, in linear amides"/>
    <property type="evidence" value="ECO:0007669"/>
    <property type="project" value="TreeGrafter"/>
</dbReference>
<evidence type="ECO:0000313" key="3">
    <source>
        <dbReference type="EMBL" id="BBB92177.1"/>
    </source>
</evidence>
<reference evidence="3 4" key="1">
    <citation type="journal article" date="2018" name="Int. J. Syst. Evol. Microbiol.">
        <title>Methylomusa anaerophila gen. nov., sp. nov., an anaerobic methanol-utilizing bacterium isolated from a microbial fuel cell.</title>
        <authorList>
            <person name="Amano N."/>
            <person name="Yamamuro A."/>
            <person name="Miyahara M."/>
            <person name="Kouzuma A."/>
            <person name="Abe T."/>
            <person name="Watanabe K."/>
        </authorList>
    </citation>
    <scope>NUCLEOTIDE SEQUENCE [LARGE SCALE GENOMIC DNA]</scope>
    <source>
        <strain evidence="3 4">MMFC1</strain>
    </source>
</reference>
<dbReference type="InterPro" id="IPR036526">
    <property type="entry name" value="C-N_Hydrolase_sf"/>
</dbReference>
<dbReference type="RefSeq" id="WP_126309108.1">
    <property type="nucleotide sequence ID" value="NZ_AP018449.1"/>
</dbReference>
<name>A0A348AM79_9FIRM</name>
<dbReference type="EC" id="3.5.1.100" evidence="3"/>
<feature type="domain" description="CN hydrolase" evidence="2">
    <location>
        <begin position="1"/>
        <end position="255"/>
    </location>
</feature>
<proteinExistence type="predicted"/>
<dbReference type="KEGG" id="mana:MAMMFC1_02862"/>
<protein>
    <submittedName>
        <fullName evidence="3">(R)-stereoselective amidase</fullName>
        <ecNumber evidence="3">3.5.1.100</ecNumber>
    </submittedName>
</protein>
<dbReference type="InterPro" id="IPR050345">
    <property type="entry name" value="Aliph_Amidase/BUP"/>
</dbReference>
<evidence type="ECO:0000256" key="1">
    <source>
        <dbReference type="ARBA" id="ARBA00022801"/>
    </source>
</evidence>
<dbReference type="OrthoDB" id="9811121at2"/>